<keyword evidence="4" id="KW-1185">Reference proteome</keyword>
<protein>
    <submittedName>
        <fullName evidence="3">Metallophosphoesterase family protein</fullName>
    </submittedName>
</protein>
<reference evidence="3 4" key="1">
    <citation type="submission" date="2020-03" db="EMBL/GenBank/DDBJ databases">
        <title>WGS of the type strain of Planosporangium spp.</title>
        <authorList>
            <person name="Thawai C."/>
        </authorList>
    </citation>
    <scope>NUCLEOTIDE SEQUENCE [LARGE SCALE GENOMIC DNA]</scope>
    <source>
        <strain evidence="3 4">TBRC 5610</strain>
    </source>
</reference>
<evidence type="ECO:0000256" key="1">
    <source>
        <dbReference type="ARBA" id="ARBA00008950"/>
    </source>
</evidence>
<dbReference type="PANTHER" id="PTHR42850:SF2">
    <property type="entry name" value="BLL5683 PROTEIN"/>
    <property type="match status" value="1"/>
</dbReference>
<dbReference type="SUPFAM" id="SSF56300">
    <property type="entry name" value="Metallo-dependent phosphatases"/>
    <property type="match status" value="1"/>
</dbReference>
<evidence type="ECO:0000259" key="2">
    <source>
        <dbReference type="Pfam" id="PF12850"/>
    </source>
</evidence>
<dbReference type="InterPro" id="IPR011152">
    <property type="entry name" value="Pesterase_MJ0912"/>
</dbReference>
<organism evidence="3 4">
    <name type="scientific">Planosporangium thailandense</name>
    <dbReference type="NCBI Taxonomy" id="765197"/>
    <lineage>
        <taxon>Bacteria</taxon>
        <taxon>Bacillati</taxon>
        <taxon>Actinomycetota</taxon>
        <taxon>Actinomycetes</taxon>
        <taxon>Micromonosporales</taxon>
        <taxon>Micromonosporaceae</taxon>
        <taxon>Planosporangium</taxon>
    </lineage>
</organism>
<dbReference type="CDD" id="cd00838">
    <property type="entry name" value="MPP_superfamily"/>
    <property type="match status" value="1"/>
</dbReference>
<gene>
    <name evidence="3" type="ORF">HC031_16360</name>
</gene>
<evidence type="ECO:0000313" key="4">
    <source>
        <dbReference type="Proteomes" id="UP000722989"/>
    </source>
</evidence>
<comment type="caution">
    <text evidence="3">The sequence shown here is derived from an EMBL/GenBank/DDBJ whole genome shotgun (WGS) entry which is preliminary data.</text>
</comment>
<name>A0ABX0Y1E7_9ACTN</name>
<comment type="similarity">
    <text evidence="1">Belongs to the metallophosphoesterase superfamily. YfcE family.</text>
</comment>
<sequence length="266" mass="29065">MRYGVVSDVHANAVALRTAIARLKAVGVDEWLCAGDIVGYGPQPNECVELLAELGARCVAGNHELLVLGRLPLERSGRLARETTPWTRSVLRDDCRRYLAALPTTVRVPGVLMAHGSITDPTRYVRQPEQAVGELATLARVDAQATVLVLGHTHRPWMVCEDGGTVPAAPGPATAFPPTGRVLVNPGSVGHSRQDEPVPRTRFLLLDIEQRQVRFFAETYDVAGALAALREHGLPRSCIHVRPGRLWAVPRRAQTLIRYARRHIGA</sequence>
<accession>A0ABX0Y1E7</accession>
<dbReference type="InterPro" id="IPR050126">
    <property type="entry name" value="Ap4A_hydrolase"/>
</dbReference>
<dbReference type="Proteomes" id="UP000722989">
    <property type="component" value="Unassembled WGS sequence"/>
</dbReference>
<evidence type="ECO:0000313" key="3">
    <source>
        <dbReference type="EMBL" id="NJC71274.1"/>
    </source>
</evidence>
<feature type="domain" description="Calcineurin-like phosphoesterase" evidence="2">
    <location>
        <begin position="1"/>
        <end position="210"/>
    </location>
</feature>
<dbReference type="EMBL" id="JAATVY010000010">
    <property type="protein sequence ID" value="NJC71274.1"/>
    <property type="molecule type" value="Genomic_DNA"/>
</dbReference>
<dbReference type="Gene3D" id="3.60.21.10">
    <property type="match status" value="1"/>
</dbReference>
<dbReference type="InterPro" id="IPR029052">
    <property type="entry name" value="Metallo-depent_PP-like"/>
</dbReference>
<dbReference type="PIRSF" id="PIRSF000883">
    <property type="entry name" value="Pesterase_MJ0912"/>
    <property type="match status" value="1"/>
</dbReference>
<proteinExistence type="inferred from homology"/>
<dbReference type="RefSeq" id="WP_167926175.1">
    <property type="nucleotide sequence ID" value="NZ_JAATVY010000010.1"/>
</dbReference>
<dbReference type="PANTHER" id="PTHR42850">
    <property type="entry name" value="METALLOPHOSPHOESTERASE"/>
    <property type="match status" value="1"/>
</dbReference>
<dbReference type="InterPro" id="IPR024654">
    <property type="entry name" value="Calcineurin-like_PHP_lpxH"/>
</dbReference>
<dbReference type="Pfam" id="PF12850">
    <property type="entry name" value="Metallophos_2"/>
    <property type="match status" value="1"/>
</dbReference>